<dbReference type="InterPro" id="IPR050430">
    <property type="entry name" value="Peptidase_S1"/>
</dbReference>
<evidence type="ECO:0000256" key="8">
    <source>
        <dbReference type="SAM" id="SignalP"/>
    </source>
</evidence>
<feature type="signal peptide" evidence="8">
    <location>
        <begin position="1"/>
        <end position="24"/>
    </location>
</feature>
<dbReference type="SMART" id="SM00020">
    <property type="entry name" value="Tryp_SPc"/>
    <property type="match status" value="1"/>
</dbReference>
<dbReference type="PROSITE" id="PS00135">
    <property type="entry name" value="TRYPSIN_SER"/>
    <property type="match status" value="1"/>
</dbReference>
<evidence type="ECO:0000256" key="6">
    <source>
        <dbReference type="ARBA" id="ARBA00024195"/>
    </source>
</evidence>
<evidence type="ECO:0000256" key="1">
    <source>
        <dbReference type="ARBA" id="ARBA00022670"/>
    </source>
</evidence>
<dbReference type="FunFam" id="2.40.10.10:FF:000068">
    <property type="entry name" value="transmembrane protease serine 2"/>
    <property type="match status" value="1"/>
</dbReference>
<dbReference type="Pfam" id="PF00089">
    <property type="entry name" value="Trypsin"/>
    <property type="match status" value="1"/>
</dbReference>
<protein>
    <recommendedName>
        <fullName evidence="9">Peptidase S1 domain-containing protein</fullName>
    </recommendedName>
</protein>
<dbReference type="AlphaFoldDB" id="A0A9N9S1F6"/>
<keyword evidence="8" id="KW-0732">Signal</keyword>
<dbReference type="GO" id="GO:0006508">
    <property type="term" value="P:proteolysis"/>
    <property type="evidence" value="ECO:0007669"/>
    <property type="project" value="UniProtKB-KW"/>
</dbReference>
<comment type="similarity">
    <text evidence="6">Belongs to the peptidase S1 family. CLIP subfamily.</text>
</comment>
<dbReference type="PROSITE" id="PS00134">
    <property type="entry name" value="TRYPSIN_HIS"/>
    <property type="match status" value="1"/>
</dbReference>
<dbReference type="SUPFAM" id="SSF50494">
    <property type="entry name" value="Trypsin-like serine proteases"/>
    <property type="match status" value="1"/>
</dbReference>
<reference evidence="10" key="2">
    <citation type="submission" date="2022-10" db="EMBL/GenBank/DDBJ databases">
        <authorList>
            <consortium name="ENA_rothamsted_submissions"/>
            <consortium name="culmorum"/>
            <person name="King R."/>
        </authorList>
    </citation>
    <scope>NUCLEOTIDE SEQUENCE</scope>
</reference>
<name>A0A9N9S1F6_9DIPT</name>
<keyword evidence="2" id="KW-0222">Digestion</keyword>
<feature type="domain" description="Peptidase S1" evidence="9">
    <location>
        <begin position="36"/>
        <end position="286"/>
    </location>
</feature>
<dbReference type="Proteomes" id="UP001153620">
    <property type="component" value="Chromosome 3"/>
</dbReference>
<evidence type="ECO:0000256" key="5">
    <source>
        <dbReference type="ARBA" id="ARBA00023157"/>
    </source>
</evidence>
<dbReference type="InterPro" id="IPR009003">
    <property type="entry name" value="Peptidase_S1_PA"/>
</dbReference>
<dbReference type="Gene3D" id="2.40.10.10">
    <property type="entry name" value="Trypsin-like serine proteases"/>
    <property type="match status" value="1"/>
</dbReference>
<proteinExistence type="inferred from homology"/>
<gene>
    <name evidence="10" type="ORF">CHIRRI_LOCUS10269</name>
</gene>
<evidence type="ECO:0000313" key="11">
    <source>
        <dbReference type="Proteomes" id="UP001153620"/>
    </source>
</evidence>
<dbReference type="InterPro" id="IPR001254">
    <property type="entry name" value="Trypsin_dom"/>
</dbReference>
<evidence type="ECO:0000256" key="2">
    <source>
        <dbReference type="ARBA" id="ARBA00022757"/>
    </source>
</evidence>
<dbReference type="InterPro" id="IPR033116">
    <property type="entry name" value="TRYPSIN_SER"/>
</dbReference>
<feature type="chain" id="PRO_5040429241" description="Peptidase S1 domain-containing protein" evidence="8">
    <location>
        <begin position="25"/>
        <end position="289"/>
    </location>
</feature>
<evidence type="ECO:0000259" key="9">
    <source>
        <dbReference type="PROSITE" id="PS50240"/>
    </source>
</evidence>
<dbReference type="GO" id="GO:0007586">
    <property type="term" value="P:digestion"/>
    <property type="evidence" value="ECO:0007669"/>
    <property type="project" value="UniProtKB-KW"/>
</dbReference>
<dbReference type="InterPro" id="IPR043504">
    <property type="entry name" value="Peptidase_S1_PA_chymotrypsin"/>
</dbReference>
<dbReference type="CDD" id="cd00190">
    <property type="entry name" value="Tryp_SPc"/>
    <property type="match status" value="1"/>
</dbReference>
<dbReference type="PROSITE" id="PS50240">
    <property type="entry name" value="TRYPSIN_DOM"/>
    <property type="match status" value="1"/>
</dbReference>
<evidence type="ECO:0000256" key="3">
    <source>
        <dbReference type="ARBA" id="ARBA00022801"/>
    </source>
</evidence>
<evidence type="ECO:0000256" key="7">
    <source>
        <dbReference type="RuleBase" id="RU363034"/>
    </source>
</evidence>
<evidence type="ECO:0000256" key="4">
    <source>
        <dbReference type="ARBA" id="ARBA00022825"/>
    </source>
</evidence>
<evidence type="ECO:0000313" key="10">
    <source>
        <dbReference type="EMBL" id="CAG9807420.1"/>
    </source>
</evidence>
<keyword evidence="4 7" id="KW-0720">Serine protease</keyword>
<keyword evidence="11" id="KW-1185">Reference proteome</keyword>
<dbReference type="PANTHER" id="PTHR24276">
    <property type="entry name" value="POLYSERASE-RELATED"/>
    <property type="match status" value="1"/>
</dbReference>
<keyword evidence="1 7" id="KW-0645">Protease</keyword>
<keyword evidence="3 7" id="KW-0378">Hydrolase</keyword>
<sequence>MLTYPRESMKTLLVFSLLFCAAFAYSSNWANIEPAIVGGTEAPAHAYPFMASIHWVLNWPSPSSSHTCGGALISRRWVLTAAHCLTESPALGRLDVLLGNHDHRFIEPGLTRVEVDRSVSIIHPDWVPGGGVGPEDMALLYMFDQVTYTTTIQAIALPPREHIPTGTAIAAGWGSTGPLGLTLPNTLQHTDLEFIDIPTCRAQFDAANLNGSLVDYTNVCTGGRVGGGLAVCSGDSGGPLFQRQGAGFVIHGVVSWGVVPCGSNNMPSGVFKRVSAYTDWIGDHTGLWP</sequence>
<dbReference type="InterPro" id="IPR018114">
    <property type="entry name" value="TRYPSIN_HIS"/>
</dbReference>
<dbReference type="OrthoDB" id="10061449at2759"/>
<dbReference type="EMBL" id="OU895879">
    <property type="protein sequence ID" value="CAG9807420.1"/>
    <property type="molecule type" value="Genomic_DNA"/>
</dbReference>
<dbReference type="PRINTS" id="PR00722">
    <property type="entry name" value="CHYMOTRYPSIN"/>
</dbReference>
<keyword evidence="5" id="KW-1015">Disulfide bond</keyword>
<organism evidence="10 11">
    <name type="scientific">Chironomus riparius</name>
    <dbReference type="NCBI Taxonomy" id="315576"/>
    <lineage>
        <taxon>Eukaryota</taxon>
        <taxon>Metazoa</taxon>
        <taxon>Ecdysozoa</taxon>
        <taxon>Arthropoda</taxon>
        <taxon>Hexapoda</taxon>
        <taxon>Insecta</taxon>
        <taxon>Pterygota</taxon>
        <taxon>Neoptera</taxon>
        <taxon>Endopterygota</taxon>
        <taxon>Diptera</taxon>
        <taxon>Nematocera</taxon>
        <taxon>Chironomoidea</taxon>
        <taxon>Chironomidae</taxon>
        <taxon>Chironominae</taxon>
        <taxon>Chironomus</taxon>
    </lineage>
</organism>
<reference evidence="10" key="1">
    <citation type="submission" date="2022-01" db="EMBL/GenBank/DDBJ databases">
        <authorList>
            <person name="King R."/>
        </authorList>
    </citation>
    <scope>NUCLEOTIDE SEQUENCE</scope>
</reference>
<dbReference type="InterPro" id="IPR001314">
    <property type="entry name" value="Peptidase_S1A"/>
</dbReference>
<accession>A0A9N9S1F6</accession>
<dbReference type="PANTHER" id="PTHR24276:SF95">
    <property type="entry name" value="PEPTIDASE S1 DOMAIN-CONTAINING PROTEIN"/>
    <property type="match status" value="1"/>
</dbReference>
<dbReference type="GO" id="GO:0004252">
    <property type="term" value="F:serine-type endopeptidase activity"/>
    <property type="evidence" value="ECO:0007669"/>
    <property type="project" value="InterPro"/>
</dbReference>